<dbReference type="GO" id="GO:0005975">
    <property type="term" value="P:carbohydrate metabolic process"/>
    <property type="evidence" value="ECO:0007669"/>
    <property type="project" value="InterPro"/>
</dbReference>
<dbReference type="Gene3D" id="3.40.50.1110">
    <property type="entry name" value="SGNH hydrolase"/>
    <property type="match status" value="1"/>
</dbReference>
<dbReference type="InterPro" id="IPR006104">
    <property type="entry name" value="Glyco_hydro_2_N"/>
</dbReference>
<feature type="domain" description="Sialate O-acetylesterase" evidence="4">
    <location>
        <begin position="110"/>
        <end position="215"/>
    </location>
</feature>
<dbReference type="InterPro" id="IPR005181">
    <property type="entry name" value="SASA"/>
</dbReference>
<protein>
    <submittedName>
        <fullName evidence="5">Sialate O-acetylesterase</fullName>
    </submittedName>
</protein>
<evidence type="ECO:0000256" key="2">
    <source>
        <dbReference type="ARBA" id="ARBA00022801"/>
    </source>
</evidence>
<dbReference type="GO" id="GO:0004553">
    <property type="term" value="F:hydrolase activity, hydrolyzing O-glycosyl compounds"/>
    <property type="evidence" value="ECO:0007669"/>
    <property type="project" value="InterPro"/>
</dbReference>
<feature type="domain" description="Sialate O-acetylesterase" evidence="4">
    <location>
        <begin position="408"/>
        <end position="537"/>
    </location>
</feature>
<dbReference type="Pfam" id="PF02837">
    <property type="entry name" value="Glyco_hydro_2_N"/>
    <property type="match status" value="1"/>
</dbReference>
<dbReference type="EMBL" id="FQYU01000001">
    <property type="protein sequence ID" value="SHI59476.1"/>
    <property type="molecule type" value="Genomic_DNA"/>
</dbReference>
<gene>
    <name evidence="5" type="ORF">SAMN04488513_101739</name>
</gene>
<organism evidence="5 6">
    <name type="scientific">Pseudozobellia thermophila</name>
    <dbReference type="NCBI Taxonomy" id="192903"/>
    <lineage>
        <taxon>Bacteria</taxon>
        <taxon>Pseudomonadati</taxon>
        <taxon>Bacteroidota</taxon>
        <taxon>Flavobacteriia</taxon>
        <taxon>Flavobacteriales</taxon>
        <taxon>Flavobacteriaceae</taxon>
        <taxon>Pseudozobellia</taxon>
    </lineage>
</organism>
<evidence type="ECO:0000259" key="4">
    <source>
        <dbReference type="Pfam" id="PF03629"/>
    </source>
</evidence>
<accession>A0A1M6CER5</accession>
<keyword evidence="6" id="KW-1185">Reference proteome</keyword>
<dbReference type="PANTHER" id="PTHR22901">
    <property type="entry name" value="SIALATE O-ACETYLESTERASE"/>
    <property type="match status" value="1"/>
</dbReference>
<comment type="similarity">
    <text evidence="1">Belongs to the glycosyl hydrolase 2 family.</text>
</comment>
<dbReference type="OrthoDB" id="9816001at2"/>
<dbReference type="GO" id="GO:0001681">
    <property type="term" value="F:sialate O-acetylesterase activity"/>
    <property type="evidence" value="ECO:0007669"/>
    <property type="project" value="InterPro"/>
</dbReference>
<evidence type="ECO:0000313" key="5">
    <source>
        <dbReference type="EMBL" id="SHI59476.1"/>
    </source>
</evidence>
<dbReference type="Proteomes" id="UP000184543">
    <property type="component" value="Unassembled WGS sequence"/>
</dbReference>
<dbReference type="PANTHER" id="PTHR22901:SF0">
    <property type="entry name" value="SIALATE O-ACETYLESTERASE"/>
    <property type="match status" value="1"/>
</dbReference>
<dbReference type="SUPFAM" id="SSF52266">
    <property type="entry name" value="SGNH hydrolase"/>
    <property type="match status" value="1"/>
</dbReference>
<proteinExistence type="inferred from homology"/>
<dbReference type="InterPro" id="IPR036514">
    <property type="entry name" value="SGNH_hydro_sf"/>
</dbReference>
<name>A0A1M6CER5_9FLAO</name>
<dbReference type="Pfam" id="PF03629">
    <property type="entry name" value="SASA"/>
    <property type="match status" value="2"/>
</dbReference>
<evidence type="ECO:0000259" key="3">
    <source>
        <dbReference type="Pfam" id="PF02837"/>
    </source>
</evidence>
<keyword evidence="2" id="KW-0378">Hydrolase</keyword>
<dbReference type="Gene3D" id="2.60.120.260">
    <property type="entry name" value="Galactose-binding domain-like"/>
    <property type="match status" value="1"/>
</dbReference>
<feature type="domain" description="Glycosyl hydrolases family 2 sugar binding" evidence="3">
    <location>
        <begin position="244"/>
        <end position="383"/>
    </location>
</feature>
<reference evidence="6" key="1">
    <citation type="submission" date="2016-11" db="EMBL/GenBank/DDBJ databases">
        <authorList>
            <person name="Varghese N."/>
            <person name="Submissions S."/>
        </authorList>
    </citation>
    <scope>NUCLEOTIDE SEQUENCE [LARGE SCALE GENOMIC DNA]</scope>
    <source>
        <strain evidence="6">DSM 19858</strain>
    </source>
</reference>
<evidence type="ECO:0000256" key="1">
    <source>
        <dbReference type="ARBA" id="ARBA00007401"/>
    </source>
</evidence>
<dbReference type="InterPro" id="IPR008979">
    <property type="entry name" value="Galactose-bd-like_sf"/>
</dbReference>
<dbReference type="Gene3D" id="2.60.40.10">
    <property type="entry name" value="Immunoglobulins"/>
    <property type="match status" value="1"/>
</dbReference>
<evidence type="ECO:0000313" key="6">
    <source>
        <dbReference type="Proteomes" id="UP000184543"/>
    </source>
</evidence>
<dbReference type="AlphaFoldDB" id="A0A1M6CER5"/>
<dbReference type="InterPro" id="IPR039329">
    <property type="entry name" value="SIAE"/>
</dbReference>
<dbReference type="InterPro" id="IPR013783">
    <property type="entry name" value="Ig-like_fold"/>
</dbReference>
<dbReference type="STRING" id="192903.SAMN04488513_101739"/>
<dbReference type="SUPFAM" id="SSF49785">
    <property type="entry name" value="Galactose-binding domain-like"/>
    <property type="match status" value="1"/>
</dbReference>
<sequence length="649" mass="74249">MIAFKKINPVPYIALLFIFVSTYPCLAQIRLPKLIGNGAVLQRNTELTLWGWASPNESVELRFKGKAYTTTADNQGNWRLLLPPQPAGGPFKMDFKGTNRITVDNILFGEVWLCSGQSNMELTMSRLRDVYPDIIKSSENSKIRQFLVPDKYDFNTAHTDLDSGSWMEANPRNLLDFSGVAYFFAKDIFERYQVPVGLINAALGGSPVEAWMSEEGLKNFPEAYEELQRFKDEGFVAEIEKKDQKRQQEWFKKLEEEDEGLTPKSKWFSMDLDDSTWDAMNIPRFWADSPLGNVNGVVWFRKHFVVPEAWVGKEAKLWLGRMVDQDHVYVNGTFVGTTGYQYPPRKYTVNDSLLKKGDNTITIRLINQQGKGGFILDKPYFISVGTDTIDLKGPWKYKLGAAMPPLEGPTFIRWKPGGLYNRMISPLLNYKIKGVIWYQGESNTNQPERYFQTFPALIQNWRSQWNIGDFPFLYVQLANFMEETNVPVESAWAQLRQAQLNTLKVRNTGMAVITDLGEWNDIHPLNKADVGKRLAQLAYRLAYNETDARLSPIPKKAKFRTDHVSIAFDHVGSGLKINHGDYLKTFELSSDGKTFYRARAEIRGKNIRVENDKLKKPVAVRYAWSDNPAKANLFSKEGLPASPFELRKE</sequence>